<dbReference type="Proteomes" id="UP001489004">
    <property type="component" value="Unassembled WGS sequence"/>
</dbReference>
<comment type="caution">
    <text evidence="4">The sequence shown here is derived from an EMBL/GenBank/DDBJ whole genome shotgun (WGS) entry which is preliminary data.</text>
</comment>
<gene>
    <name evidence="4" type="ORF">WJX72_005261</name>
</gene>
<feature type="compositionally biased region" description="Low complexity" evidence="2">
    <location>
        <begin position="86"/>
        <end position="96"/>
    </location>
</feature>
<dbReference type="EMBL" id="JALJOR010000009">
    <property type="protein sequence ID" value="KAK9811524.1"/>
    <property type="molecule type" value="Genomic_DNA"/>
</dbReference>
<dbReference type="GO" id="GO:0003700">
    <property type="term" value="F:DNA-binding transcription factor activity"/>
    <property type="evidence" value="ECO:0007669"/>
    <property type="project" value="InterPro"/>
</dbReference>
<evidence type="ECO:0000256" key="2">
    <source>
        <dbReference type="SAM" id="MobiDB-lite"/>
    </source>
</evidence>
<protein>
    <recommendedName>
        <fullName evidence="3">BZIP domain-containing protein</fullName>
    </recommendedName>
</protein>
<proteinExistence type="predicted"/>
<feature type="region of interest" description="Disordered" evidence="2">
    <location>
        <begin position="1"/>
        <end position="57"/>
    </location>
</feature>
<organism evidence="4 5">
    <name type="scientific">[Myrmecia] bisecta</name>
    <dbReference type="NCBI Taxonomy" id="41462"/>
    <lineage>
        <taxon>Eukaryota</taxon>
        <taxon>Viridiplantae</taxon>
        <taxon>Chlorophyta</taxon>
        <taxon>core chlorophytes</taxon>
        <taxon>Trebouxiophyceae</taxon>
        <taxon>Trebouxiales</taxon>
        <taxon>Trebouxiaceae</taxon>
        <taxon>Myrmecia</taxon>
    </lineage>
</organism>
<keyword evidence="5" id="KW-1185">Reference proteome</keyword>
<dbReference type="PROSITE" id="PS00036">
    <property type="entry name" value="BZIP_BASIC"/>
    <property type="match status" value="1"/>
</dbReference>
<reference evidence="4 5" key="1">
    <citation type="journal article" date="2024" name="Nat. Commun.">
        <title>Phylogenomics reveals the evolutionary origins of lichenization in chlorophyte algae.</title>
        <authorList>
            <person name="Puginier C."/>
            <person name="Libourel C."/>
            <person name="Otte J."/>
            <person name="Skaloud P."/>
            <person name="Haon M."/>
            <person name="Grisel S."/>
            <person name="Petersen M."/>
            <person name="Berrin J.G."/>
            <person name="Delaux P.M."/>
            <person name="Dal Grande F."/>
            <person name="Keller J."/>
        </authorList>
    </citation>
    <scope>NUCLEOTIDE SEQUENCE [LARGE SCALE GENOMIC DNA]</scope>
    <source>
        <strain evidence="4 5">SAG 2043</strain>
    </source>
</reference>
<dbReference type="PROSITE" id="PS50217">
    <property type="entry name" value="BZIP"/>
    <property type="match status" value="1"/>
</dbReference>
<sequence>MAPAEDVDMATPVWQRPFPPFQGQRLQPQHTPFASEDVQQCLQRRSASLPGPLKRSRAAFDVPAAVEEADDLRAVMRRAGPRIRAAHPAPSTPATAGLRDDEDDPVTKARKERRRQQNAVASQRLRIKKRLRKQELQAQIPELKAALDKLLRRIQAVEEQAPGVVRAAAAELQEMQEQLAEGMADMQLKKQELARLVSKTPRGSSSYP</sequence>
<name>A0AAW1PPG8_9CHLO</name>
<dbReference type="Pfam" id="PF07716">
    <property type="entry name" value="bZIP_2"/>
    <property type="match status" value="1"/>
</dbReference>
<dbReference type="AlphaFoldDB" id="A0AAW1PPG8"/>
<dbReference type="SUPFAM" id="SSF57959">
    <property type="entry name" value="Leucine zipper domain"/>
    <property type="match status" value="1"/>
</dbReference>
<feature type="region of interest" description="Disordered" evidence="2">
    <location>
        <begin position="79"/>
        <end position="126"/>
    </location>
</feature>
<feature type="compositionally biased region" description="Polar residues" evidence="2">
    <location>
        <begin position="24"/>
        <end position="46"/>
    </location>
</feature>
<evidence type="ECO:0000313" key="5">
    <source>
        <dbReference type="Proteomes" id="UP001489004"/>
    </source>
</evidence>
<feature type="domain" description="BZIP" evidence="3">
    <location>
        <begin position="108"/>
        <end position="160"/>
    </location>
</feature>
<dbReference type="InterPro" id="IPR004827">
    <property type="entry name" value="bZIP"/>
</dbReference>
<evidence type="ECO:0000256" key="1">
    <source>
        <dbReference type="SAM" id="Coils"/>
    </source>
</evidence>
<evidence type="ECO:0000313" key="4">
    <source>
        <dbReference type="EMBL" id="KAK9811524.1"/>
    </source>
</evidence>
<feature type="coiled-coil region" evidence="1">
    <location>
        <begin position="133"/>
        <end position="192"/>
    </location>
</feature>
<accession>A0AAW1PPG8</accession>
<keyword evidence="1" id="KW-0175">Coiled coil</keyword>
<dbReference type="InterPro" id="IPR046347">
    <property type="entry name" value="bZIP_sf"/>
</dbReference>
<evidence type="ECO:0000259" key="3">
    <source>
        <dbReference type="PROSITE" id="PS50217"/>
    </source>
</evidence>